<organism evidence="1 2">
    <name type="scientific">Gordonia otitidis (strain DSM 44809 / CCUG 52243 / JCM 12355 / NBRC 100426 / IFM 10032)</name>
    <dbReference type="NCBI Taxonomy" id="1108044"/>
    <lineage>
        <taxon>Bacteria</taxon>
        <taxon>Bacillati</taxon>
        <taxon>Actinomycetota</taxon>
        <taxon>Actinomycetes</taxon>
        <taxon>Mycobacteriales</taxon>
        <taxon>Gordoniaceae</taxon>
        <taxon>Gordonia</taxon>
    </lineage>
</organism>
<reference evidence="1" key="1">
    <citation type="submission" date="2012-02" db="EMBL/GenBank/DDBJ databases">
        <title>Whole genome shotgun sequence of Gordonia otitidis NBRC 100426.</title>
        <authorList>
            <person name="Yoshida I."/>
            <person name="Hosoyama A."/>
            <person name="Tsuchikane K."/>
            <person name="Katsumata H."/>
            <person name="Yamazaki S."/>
            <person name="Fujita N."/>
        </authorList>
    </citation>
    <scope>NUCLEOTIDE SEQUENCE [LARGE SCALE GENOMIC DNA]</scope>
    <source>
        <strain evidence="1">NBRC 100426</strain>
    </source>
</reference>
<sequence>MGHGRSRADTYRGIDDIRTAATELFAVCHQLGLHVTKSLECEGKDTLVLSWTGGIRGRTNQFGTEIWTFRDGLIVRHQMYSYLDVRPSSSPVAALRLTAVSPRVVGALVRHRLARH</sequence>
<evidence type="ECO:0008006" key="3">
    <source>
        <dbReference type="Google" id="ProtNLM"/>
    </source>
</evidence>
<accession>H5TP28</accession>
<dbReference type="RefSeq" id="WP_007239460.1">
    <property type="nucleotide sequence ID" value="NZ_BAFB01000150.1"/>
</dbReference>
<dbReference type="OrthoDB" id="4773902at2"/>
<dbReference type="SUPFAM" id="SSF54427">
    <property type="entry name" value="NTF2-like"/>
    <property type="match status" value="1"/>
</dbReference>
<dbReference type="Gene3D" id="3.10.450.50">
    <property type="match status" value="1"/>
</dbReference>
<evidence type="ECO:0000313" key="1">
    <source>
        <dbReference type="EMBL" id="GAB35236.1"/>
    </source>
</evidence>
<name>H5TP28_GORO1</name>
<dbReference type="STRING" id="1108044.GOOTI_150_00080"/>
<evidence type="ECO:0000313" key="2">
    <source>
        <dbReference type="Proteomes" id="UP000005038"/>
    </source>
</evidence>
<dbReference type="InterPro" id="IPR032710">
    <property type="entry name" value="NTF2-like_dom_sf"/>
</dbReference>
<gene>
    <name evidence="1" type="ORF">GOOTI_150_00080</name>
</gene>
<dbReference type="AlphaFoldDB" id="H5TP28"/>
<keyword evidence="2" id="KW-1185">Reference proteome</keyword>
<comment type="caution">
    <text evidence="1">The sequence shown here is derived from an EMBL/GenBank/DDBJ whole genome shotgun (WGS) entry which is preliminary data.</text>
</comment>
<proteinExistence type="predicted"/>
<dbReference type="Proteomes" id="UP000005038">
    <property type="component" value="Unassembled WGS sequence"/>
</dbReference>
<protein>
    <recommendedName>
        <fullName evidence="3">SnoaL-like domain-containing protein</fullName>
    </recommendedName>
</protein>
<dbReference type="EMBL" id="BAFB01000150">
    <property type="protein sequence ID" value="GAB35236.1"/>
    <property type="molecule type" value="Genomic_DNA"/>
</dbReference>